<proteinExistence type="predicted"/>
<dbReference type="EMBL" id="FNAD01000002">
    <property type="protein sequence ID" value="SDD15691.1"/>
    <property type="molecule type" value="Genomic_DNA"/>
</dbReference>
<dbReference type="AlphaFoldDB" id="A0A1G6SGB1"/>
<accession>A0A1G6SGB1</accession>
<dbReference type="Proteomes" id="UP000198949">
    <property type="component" value="Unassembled WGS sequence"/>
</dbReference>
<sequence length="166" mass="18849">MTPLTVALIAASVSAAVTLLIEWAAKPQLEARKERILERDRALREIATIAQTERHRSMDVELDRQDRTSPFRDWDADLPGLPEEDSPYGQFRRLRSVVEPASHRTEEIVLSNLHDMLAADPGVIDVRSRALVLEAASRALTATHWRPLQRKRLYQEFFDAIGEAGR</sequence>
<dbReference type="RefSeq" id="WP_091028914.1">
    <property type="nucleotide sequence ID" value="NZ_FNAD01000002.1"/>
</dbReference>
<keyword evidence="2" id="KW-1185">Reference proteome</keyword>
<evidence type="ECO:0000313" key="2">
    <source>
        <dbReference type="Proteomes" id="UP000198949"/>
    </source>
</evidence>
<dbReference type="OrthoDB" id="9983652at2"/>
<protein>
    <submittedName>
        <fullName evidence="1">Uncharacterized protein</fullName>
    </submittedName>
</protein>
<evidence type="ECO:0000313" key="1">
    <source>
        <dbReference type="EMBL" id="SDD15691.1"/>
    </source>
</evidence>
<organism evidence="1 2">
    <name type="scientific">Glycomyces harbinensis</name>
    <dbReference type="NCBI Taxonomy" id="58114"/>
    <lineage>
        <taxon>Bacteria</taxon>
        <taxon>Bacillati</taxon>
        <taxon>Actinomycetota</taxon>
        <taxon>Actinomycetes</taxon>
        <taxon>Glycomycetales</taxon>
        <taxon>Glycomycetaceae</taxon>
        <taxon>Glycomyces</taxon>
    </lineage>
</organism>
<gene>
    <name evidence="1" type="ORF">SAMN05216270_10274</name>
</gene>
<dbReference type="STRING" id="58114.SAMN05216270_10274"/>
<name>A0A1G6SGB1_9ACTN</name>
<reference evidence="2" key="1">
    <citation type="submission" date="2016-10" db="EMBL/GenBank/DDBJ databases">
        <authorList>
            <person name="Varghese N."/>
            <person name="Submissions S."/>
        </authorList>
    </citation>
    <scope>NUCLEOTIDE SEQUENCE [LARGE SCALE GENOMIC DNA]</scope>
    <source>
        <strain evidence="2">CGMCC 4.3516</strain>
    </source>
</reference>